<feature type="compositionally biased region" description="Pro residues" evidence="1">
    <location>
        <begin position="101"/>
        <end position="117"/>
    </location>
</feature>
<feature type="compositionally biased region" description="Pro residues" evidence="1">
    <location>
        <begin position="157"/>
        <end position="167"/>
    </location>
</feature>
<evidence type="ECO:0000313" key="2">
    <source>
        <dbReference type="Ensembl" id="ENSTRUP00000059111.1"/>
    </source>
</evidence>
<dbReference type="InterPro" id="IPR042344">
    <property type="entry name" value="ZCCHC14"/>
</dbReference>
<dbReference type="PANTHER" id="PTHR16195:SF16">
    <property type="entry name" value="ZINC FINGER CCHC DOMAIN-CONTAINING PROTEIN 14"/>
    <property type="match status" value="1"/>
</dbReference>
<feature type="compositionally biased region" description="Low complexity" evidence="1">
    <location>
        <begin position="396"/>
        <end position="412"/>
    </location>
</feature>
<evidence type="ECO:0008006" key="4">
    <source>
        <dbReference type="Google" id="ProtNLM"/>
    </source>
</evidence>
<protein>
    <recommendedName>
        <fullName evidence="4">SAM domain-containing protein</fullName>
    </recommendedName>
</protein>
<reference evidence="2" key="3">
    <citation type="submission" date="2025-09" db="UniProtKB">
        <authorList>
            <consortium name="Ensembl"/>
        </authorList>
    </citation>
    <scope>IDENTIFICATION</scope>
</reference>
<dbReference type="InterPro" id="IPR013761">
    <property type="entry name" value="SAM/pointed_sf"/>
</dbReference>
<dbReference type="SUPFAM" id="SSF47769">
    <property type="entry name" value="SAM/Pointed domain"/>
    <property type="match status" value="1"/>
</dbReference>
<reference evidence="2 3" key="1">
    <citation type="journal article" date="2011" name="Genome Biol. Evol.">
        <title>Integration of the genetic map and genome assembly of fugu facilitates insights into distinct features of genome evolution in teleosts and mammals.</title>
        <authorList>
            <person name="Kai W."/>
            <person name="Kikuchi K."/>
            <person name="Tohari S."/>
            <person name="Chew A.K."/>
            <person name="Tay A."/>
            <person name="Fujiwara A."/>
            <person name="Hosoya S."/>
            <person name="Suetake H."/>
            <person name="Naruse K."/>
            <person name="Brenner S."/>
            <person name="Suzuki Y."/>
            <person name="Venkatesh B."/>
        </authorList>
    </citation>
    <scope>NUCLEOTIDE SEQUENCE [LARGE SCALE GENOMIC DNA]</scope>
</reference>
<reference evidence="2" key="2">
    <citation type="submission" date="2025-08" db="UniProtKB">
        <authorList>
            <consortium name="Ensembl"/>
        </authorList>
    </citation>
    <scope>IDENTIFICATION</scope>
</reference>
<evidence type="ECO:0000313" key="3">
    <source>
        <dbReference type="Proteomes" id="UP000005226"/>
    </source>
</evidence>
<feature type="region of interest" description="Disordered" evidence="1">
    <location>
        <begin position="150"/>
        <end position="183"/>
    </location>
</feature>
<dbReference type="PANTHER" id="PTHR16195">
    <property type="entry name" value="ZINC FINGER CCHC DOMAIN CONTAINING PROTEIN"/>
    <property type="match status" value="1"/>
</dbReference>
<feature type="compositionally biased region" description="Polar residues" evidence="1">
    <location>
        <begin position="737"/>
        <end position="749"/>
    </location>
</feature>
<feature type="region of interest" description="Disordered" evidence="1">
    <location>
        <begin position="728"/>
        <end position="749"/>
    </location>
</feature>
<dbReference type="AlphaFoldDB" id="A0A674MCI6"/>
<gene>
    <name evidence="2" type="primary">zcchc14</name>
</gene>
<dbReference type="Proteomes" id="UP000005226">
    <property type="component" value="Chromosome 9"/>
</dbReference>
<feature type="region of interest" description="Disordered" evidence="1">
    <location>
        <begin position="45"/>
        <end position="119"/>
    </location>
</feature>
<organism evidence="2 3">
    <name type="scientific">Takifugu rubripes</name>
    <name type="common">Japanese pufferfish</name>
    <name type="synonym">Fugu rubripes</name>
    <dbReference type="NCBI Taxonomy" id="31033"/>
    <lineage>
        <taxon>Eukaryota</taxon>
        <taxon>Metazoa</taxon>
        <taxon>Chordata</taxon>
        <taxon>Craniata</taxon>
        <taxon>Vertebrata</taxon>
        <taxon>Euteleostomi</taxon>
        <taxon>Actinopterygii</taxon>
        <taxon>Neopterygii</taxon>
        <taxon>Teleostei</taxon>
        <taxon>Neoteleostei</taxon>
        <taxon>Acanthomorphata</taxon>
        <taxon>Eupercaria</taxon>
        <taxon>Tetraodontiformes</taxon>
        <taxon>Tetradontoidea</taxon>
        <taxon>Tetraodontidae</taxon>
        <taxon>Takifugu</taxon>
    </lineage>
</organism>
<feature type="region of interest" description="Disordered" evidence="1">
    <location>
        <begin position="310"/>
        <end position="340"/>
    </location>
</feature>
<evidence type="ECO:0000256" key="1">
    <source>
        <dbReference type="SAM" id="MobiDB-lite"/>
    </source>
</evidence>
<proteinExistence type="predicted"/>
<feature type="compositionally biased region" description="Pro residues" evidence="1">
    <location>
        <begin position="66"/>
        <end position="75"/>
    </location>
</feature>
<accession>A0A674MCI6</accession>
<feature type="region of interest" description="Disordered" evidence="1">
    <location>
        <begin position="396"/>
        <end position="418"/>
    </location>
</feature>
<keyword evidence="3" id="KW-1185">Reference proteome</keyword>
<dbReference type="Ensembl" id="ENSTRUT00000076091.1">
    <property type="protein sequence ID" value="ENSTRUP00000059111.1"/>
    <property type="gene ID" value="ENSTRUG00000028409.1"/>
</dbReference>
<sequence>MDSVFFTFQSCQKHFLMKDWTTSCLILQSWIPGASQPCRVMFSNTPASSSSLPPPGLRHTATQQHYPPPPPPLWEPQPASSTPIPGHLQGGQRSACHQHPQPRPPASFPSPFFPPSPSSSVHSSSQVLFPVILPPSPAVLALPTQCSIAASGEPSSQMPPPSYPPPQHHLHQPSGQQLPSLFPPACQAQTLPYSQYRSQAQTQTLCQGQPGTPEQNGILDWLRRLRLHKYYPVFKQLTMEEFLGLTEEDLNKYDLTQGAKKKLKTQLELQKSFDREMKLEKLSCSSVARVTPSTHMGSSTYHTSSAGELQVDVDSGPHHHPVATDGGSSGSPCSPRTLYCDSTGDRTKDVHRRLSGQDVPAGGSESDQSCQFLLSSSCPSGSARPTAQVLPVQTDSALPLSPSSSFSLTHSSYPPPGQRPPVVALSSFKPTTAHPGLLPQVLGSSAVSCGGQGEAADPRSMWGWARLQWGGQWRGGGWDEAGELTLQARHGQIFGPPGLPALSGLGWCCCWSDGGDQLCHDLHLKQPPPRVPPSPALPPVFLFLPVSFCVLLLPSHLYLLTSSELRKCWCSRGSGVRKLVPPPPPHLQHHPFIRSLIASGSRSDLSGLCMCLLWVSGQLWPIWSVAWIRNVRLLTATISRPLPLQSGPSAPPEPRRSHIQHRRHVPLLPHNGAVVHVPPQPRVTRAAPGLCLLPTPQPGWNRESETGRGGPVVLQLWFRRTQSGGVQAARHGASTARDVSTQVPSSLRQ</sequence>
<name>A0A674MCI6_TAKRU</name>
<dbReference type="Gene3D" id="1.10.150.50">
    <property type="entry name" value="Transcription Factor, Ets-1"/>
    <property type="match status" value="1"/>
</dbReference>